<feature type="domain" description="Tyrosinase copper-binding" evidence="10">
    <location>
        <begin position="480"/>
        <end position="491"/>
    </location>
</feature>
<evidence type="ECO:0000313" key="11">
    <source>
        <dbReference type="EMBL" id="OAE29376.1"/>
    </source>
</evidence>
<feature type="region of interest" description="Disordered" evidence="8">
    <location>
        <begin position="76"/>
        <end position="129"/>
    </location>
</feature>
<feature type="compositionally biased region" description="Polar residues" evidence="8">
    <location>
        <begin position="84"/>
        <end position="97"/>
    </location>
</feature>
<dbReference type="InterPro" id="IPR022740">
    <property type="entry name" value="Polyphenol_oxidase_C"/>
</dbReference>
<evidence type="ECO:0000256" key="3">
    <source>
        <dbReference type="ARBA" id="ARBA00022723"/>
    </source>
</evidence>
<dbReference type="Pfam" id="PF12143">
    <property type="entry name" value="PPO1_KFDV"/>
    <property type="match status" value="1"/>
</dbReference>
<sequence>MEVHLRALMDQPSNLQDSSHHGACDINLPTWPVLQDNAACTFTCYLSVVIQCFAYVLNDDLMAAAATPSGVSWLSPNPRGLKGQGNQVTARTVQGTMSCRAEERTRSTASGLNSSSAASGRRRQHQDSPSRLVLNLSLLEATARTGAEESKDLTEGDEDEDDATIPQALLHRRQLLWGATGTFSYLTSAGFGLAAPVPPANLSPESCQEVPDQQQKLNCCLPDGSQLTPIDFEFEADLPMRIRQPAHILSKDEEYVKKYNQAYVLMKQLPDDDPRSFAAQWHIHCAFCEGAYLEPNNPNNLKLQYHGSWTFLPWHRMYLYFHERILGDLIGDPEFALPVWNWDNQRDADGGNQMPRMFAPFYFGKPLSMNPQDSELSKAIRNPEHFPPEHVRLDRGNYYDDMGTVFDSNLALMHRAVVTPVSSTDFLGKPYRAGQAADTAGPGSIEVNGHNIVHVWTGSNYLKLRPDHEDMGTFLYAARDPIFYSHHSNVDRMWTVWKILQIDQSTRRGSRKREDPTDPDFLNTQFAFYNHKKQLVHVKISQTLDTERLRYKYQALDSDQDWINYTFADSGQEKPSPEEIARLVTDKVLKKDKSVSFALTRIEPTPSQGRSAEDLEETLVVKGVQVPKNSFMLYKVFINLPDAGVSTPLGIYNFVGVITHVPHKASHGLGHNRKVDFRLSIGASLKALGIKDLEQVSVTFVPGGQEDDVEFDGVDVEFN</sequence>
<dbReference type="PROSITE" id="PS00498">
    <property type="entry name" value="TYROSINASE_2"/>
    <property type="match status" value="1"/>
</dbReference>
<name>A0A176WB99_MARPO</name>
<dbReference type="InterPro" id="IPR002227">
    <property type="entry name" value="Tyrosinase_Cu-bd"/>
</dbReference>
<comment type="similarity">
    <text evidence="2">Belongs to the tyrosinase family.</text>
</comment>
<reference evidence="11" key="1">
    <citation type="submission" date="2016-03" db="EMBL/GenBank/DDBJ databases">
        <title>Mechanisms controlling the formation of the plant cell surface in tip-growing cells are functionally conserved among land plants.</title>
        <authorList>
            <person name="Honkanen S."/>
            <person name="Jones V.A."/>
            <person name="Morieri G."/>
            <person name="Champion C."/>
            <person name="Hetherington A.J."/>
            <person name="Kelly S."/>
            <person name="Saint-Marcoux D."/>
            <person name="Proust H."/>
            <person name="Prescott H."/>
            <person name="Dolan L."/>
        </authorList>
    </citation>
    <scope>NUCLEOTIDE SEQUENCE [LARGE SCALE GENOMIC DNA]</scope>
    <source>
        <tissue evidence="11">Whole gametophyte</tissue>
    </source>
</reference>
<dbReference type="SUPFAM" id="SSF48056">
    <property type="entry name" value="Di-copper centre-containing domain"/>
    <property type="match status" value="1"/>
</dbReference>
<comment type="caution">
    <text evidence="11">The sequence shown here is derived from an EMBL/GenBank/DDBJ whole genome shotgun (WGS) entry which is preliminary data.</text>
</comment>
<dbReference type="EMBL" id="LVLJ01001470">
    <property type="protein sequence ID" value="OAE29376.1"/>
    <property type="molecule type" value="Genomic_DNA"/>
</dbReference>
<dbReference type="Proteomes" id="UP000077202">
    <property type="component" value="Unassembled WGS sequence"/>
</dbReference>
<dbReference type="PANTHER" id="PTHR11474">
    <property type="entry name" value="TYROSINASE FAMILY MEMBER"/>
    <property type="match status" value="1"/>
</dbReference>
<evidence type="ECO:0000256" key="5">
    <source>
        <dbReference type="ARBA" id="ARBA00023002"/>
    </source>
</evidence>
<feature type="domain" description="Tyrosinase copper-binding" evidence="9">
    <location>
        <begin position="306"/>
        <end position="323"/>
    </location>
</feature>
<evidence type="ECO:0000256" key="6">
    <source>
        <dbReference type="ARBA" id="ARBA00023008"/>
    </source>
</evidence>
<dbReference type="GO" id="GO:0004097">
    <property type="term" value="F:catechol oxidase activity"/>
    <property type="evidence" value="ECO:0007669"/>
    <property type="project" value="InterPro"/>
</dbReference>
<evidence type="ECO:0000256" key="4">
    <source>
        <dbReference type="ARBA" id="ARBA00022784"/>
    </source>
</evidence>
<keyword evidence="3" id="KW-0479">Metal-binding</keyword>
<evidence type="ECO:0000256" key="7">
    <source>
        <dbReference type="ARBA" id="ARBA00023157"/>
    </source>
</evidence>
<evidence type="ECO:0000313" key="12">
    <source>
        <dbReference type="Proteomes" id="UP000077202"/>
    </source>
</evidence>
<dbReference type="AlphaFoldDB" id="A0A176WB99"/>
<keyword evidence="4" id="KW-0883">Thioether bond</keyword>
<dbReference type="GO" id="GO:0046872">
    <property type="term" value="F:metal ion binding"/>
    <property type="evidence" value="ECO:0007669"/>
    <property type="project" value="UniProtKB-KW"/>
</dbReference>
<gene>
    <name evidence="11" type="ORF">AXG93_4831s1370</name>
</gene>
<dbReference type="InterPro" id="IPR050316">
    <property type="entry name" value="Tyrosinase/Hemocyanin"/>
</dbReference>
<dbReference type="PANTHER" id="PTHR11474:SF76">
    <property type="entry name" value="SHKT DOMAIN-CONTAINING PROTEIN"/>
    <property type="match status" value="1"/>
</dbReference>
<evidence type="ECO:0000256" key="1">
    <source>
        <dbReference type="ARBA" id="ARBA00001973"/>
    </source>
</evidence>
<dbReference type="InterPro" id="IPR022739">
    <property type="entry name" value="Polyphenol_oxidase_cen"/>
</dbReference>
<dbReference type="Gene3D" id="1.10.1280.10">
    <property type="entry name" value="Di-copper center containing domain from catechol oxidase"/>
    <property type="match status" value="1"/>
</dbReference>
<protein>
    <recommendedName>
        <fullName evidence="9 10">Tyrosinase copper-binding domain-containing protein</fullName>
    </recommendedName>
</protein>
<evidence type="ECO:0000259" key="10">
    <source>
        <dbReference type="PROSITE" id="PS00498"/>
    </source>
</evidence>
<keyword evidence="5" id="KW-0560">Oxidoreductase</keyword>
<organism evidence="11 12">
    <name type="scientific">Marchantia polymorpha subsp. ruderalis</name>
    <dbReference type="NCBI Taxonomy" id="1480154"/>
    <lineage>
        <taxon>Eukaryota</taxon>
        <taxon>Viridiplantae</taxon>
        <taxon>Streptophyta</taxon>
        <taxon>Embryophyta</taxon>
        <taxon>Marchantiophyta</taxon>
        <taxon>Marchantiopsida</taxon>
        <taxon>Marchantiidae</taxon>
        <taxon>Marchantiales</taxon>
        <taxon>Marchantiaceae</taxon>
        <taxon>Marchantia</taxon>
    </lineage>
</organism>
<feature type="compositionally biased region" description="Low complexity" evidence="8">
    <location>
        <begin position="107"/>
        <end position="119"/>
    </location>
</feature>
<evidence type="ECO:0000259" key="9">
    <source>
        <dbReference type="PROSITE" id="PS00497"/>
    </source>
</evidence>
<dbReference type="Pfam" id="PF00264">
    <property type="entry name" value="Tyrosinase"/>
    <property type="match status" value="1"/>
</dbReference>
<keyword evidence="7" id="KW-1015">Disulfide bond</keyword>
<proteinExistence type="inferred from homology"/>
<dbReference type="PROSITE" id="PS00497">
    <property type="entry name" value="TYROSINASE_1"/>
    <property type="match status" value="1"/>
</dbReference>
<accession>A0A176WB99</accession>
<evidence type="ECO:0000256" key="2">
    <source>
        <dbReference type="ARBA" id="ARBA00009928"/>
    </source>
</evidence>
<keyword evidence="6" id="KW-0186">Copper</keyword>
<dbReference type="Pfam" id="PF12142">
    <property type="entry name" value="PPO1_DWL"/>
    <property type="match status" value="1"/>
</dbReference>
<dbReference type="PRINTS" id="PR00092">
    <property type="entry name" value="TYROSINASE"/>
</dbReference>
<dbReference type="InterPro" id="IPR008922">
    <property type="entry name" value="Di-copper_centre_dom_sf"/>
</dbReference>
<comment type="cofactor">
    <cofactor evidence="1">
        <name>Cu(2+)</name>
        <dbReference type="ChEBI" id="CHEBI:29036"/>
    </cofactor>
</comment>
<evidence type="ECO:0000256" key="8">
    <source>
        <dbReference type="SAM" id="MobiDB-lite"/>
    </source>
</evidence>
<keyword evidence="12" id="KW-1185">Reference proteome</keyword>